<sequence length="53" mass="5952">MACNSLIANVWIRNQGTVGADDSGSERQRERTTDKQVAEIAAFAHLFYRILAR</sequence>
<evidence type="ECO:0000313" key="1">
    <source>
        <dbReference type="EMBL" id="MBW7476347.1"/>
    </source>
</evidence>
<name>A0ABS7D8R9_9BACL</name>
<dbReference type="EMBL" id="JAHZIJ010000012">
    <property type="protein sequence ID" value="MBW7476347.1"/>
    <property type="molecule type" value="Genomic_DNA"/>
</dbReference>
<proteinExistence type="predicted"/>
<protein>
    <submittedName>
        <fullName evidence="1">Uncharacterized protein</fullName>
    </submittedName>
</protein>
<reference evidence="1 2" key="1">
    <citation type="submission" date="2021-07" db="EMBL/GenBank/DDBJ databases">
        <title>Paenibacillus radiodurans sp. nov., isolated from the southeastern edge of Tengger Desert.</title>
        <authorList>
            <person name="Zhang G."/>
        </authorList>
    </citation>
    <scope>NUCLEOTIDE SEQUENCE [LARGE SCALE GENOMIC DNA]</scope>
    <source>
        <strain evidence="1 2">DT7-4</strain>
    </source>
</reference>
<accession>A0ABS7D8R9</accession>
<dbReference type="RefSeq" id="WP_219873585.1">
    <property type="nucleotide sequence ID" value="NZ_JAHZIJ010000012.1"/>
</dbReference>
<gene>
    <name evidence="1" type="ORF">K0T92_16560</name>
</gene>
<organism evidence="1 2">
    <name type="scientific">Paenibacillus oenotherae</name>
    <dbReference type="NCBI Taxonomy" id="1435645"/>
    <lineage>
        <taxon>Bacteria</taxon>
        <taxon>Bacillati</taxon>
        <taxon>Bacillota</taxon>
        <taxon>Bacilli</taxon>
        <taxon>Bacillales</taxon>
        <taxon>Paenibacillaceae</taxon>
        <taxon>Paenibacillus</taxon>
    </lineage>
</organism>
<comment type="caution">
    <text evidence="1">The sequence shown here is derived from an EMBL/GenBank/DDBJ whole genome shotgun (WGS) entry which is preliminary data.</text>
</comment>
<dbReference type="Proteomes" id="UP000812277">
    <property type="component" value="Unassembled WGS sequence"/>
</dbReference>
<keyword evidence="2" id="KW-1185">Reference proteome</keyword>
<evidence type="ECO:0000313" key="2">
    <source>
        <dbReference type="Proteomes" id="UP000812277"/>
    </source>
</evidence>